<dbReference type="EnsemblMetazoa" id="PPA04722.1">
    <property type="protein sequence ID" value="PPA04722.1"/>
    <property type="gene ID" value="WBGene00094276"/>
</dbReference>
<evidence type="ECO:0000259" key="1">
    <source>
        <dbReference type="Pfam" id="PF07714"/>
    </source>
</evidence>
<keyword evidence="3" id="KW-1185">Reference proteome</keyword>
<evidence type="ECO:0000313" key="2">
    <source>
        <dbReference type="EnsemblMetazoa" id="PPA04722.1"/>
    </source>
</evidence>
<dbReference type="Gene3D" id="1.10.510.10">
    <property type="entry name" value="Transferase(Phosphotransferase) domain 1"/>
    <property type="match status" value="1"/>
</dbReference>
<sequence length="113" mass="12771">MFWKTSGRSVLPPFKRGTVDRLAIVPDRPYRFYRWLAPEPADPPSSFSASTDIWQFGCLTYEIFANGADPWPGRPIEEQRGRAPVLPDLTPSSIVDLAENAVSRLFVVQISEF</sequence>
<dbReference type="InterPro" id="IPR001245">
    <property type="entry name" value="Ser-Thr/Tyr_kinase_cat_dom"/>
</dbReference>
<reference evidence="3" key="1">
    <citation type="journal article" date="2008" name="Nat. Genet.">
        <title>The Pristionchus pacificus genome provides a unique perspective on nematode lifestyle and parasitism.</title>
        <authorList>
            <person name="Dieterich C."/>
            <person name="Clifton S.W."/>
            <person name="Schuster L.N."/>
            <person name="Chinwalla A."/>
            <person name="Delehaunty K."/>
            <person name="Dinkelacker I."/>
            <person name="Fulton L."/>
            <person name="Fulton R."/>
            <person name="Godfrey J."/>
            <person name="Minx P."/>
            <person name="Mitreva M."/>
            <person name="Roeseler W."/>
            <person name="Tian H."/>
            <person name="Witte H."/>
            <person name="Yang S.P."/>
            <person name="Wilson R.K."/>
            <person name="Sommer R.J."/>
        </authorList>
    </citation>
    <scope>NUCLEOTIDE SEQUENCE [LARGE SCALE GENOMIC DNA]</scope>
    <source>
        <strain evidence="3">PS312</strain>
    </source>
</reference>
<evidence type="ECO:0000313" key="3">
    <source>
        <dbReference type="Proteomes" id="UP000005239"/>
    </source>
</evidence>
<dbReference type="Pfam" id="PF07714">
    <property type="entry name" value="PK_Tyr_Ser-Thr"/>
    <property type="match status" value="1"/>
</dbReference>
<dbReference type="AlphaFoldDB" id="A0A8R1YAJ6"/>
<dbReference type="SUPFAM" id="SSF56112">
    <property type="entry name" value="Protein kinase-like (PK-like)"/>
    <property type="match status" value="1"/>
</dbReference>
<proteinExistence type="predicted"/>
<dbReference type="InterPro" id="IPR011009">
    <property type="entry name" value="Kinase-like_dom_sf"/>
</dbReference>
<dbReference type="GO" id="GO:0004672">
    <property type="term" value="F:protein kinase activity"/>
    <property type="evidence" value="ECO:0007669"/>
    <property type="project" value="InterPro"/>
</dbReference>
<dbReference type="Proteomes" id="UP000005239">
    <property type="component" value="Unassembled WGS sequence"/>
</dbReference>
<protein>
    <submittedName>
        <fullName evidence="2">Tyrosine kinase</fullName>
    </submittedName>
</protein>
<accession>A0A8R1YAJ6</accession>
<feature type="domain" description="Serine-threonine/tyrosine-protein kinase catalytic" evidence="1">
    <location>
        <begin position="33"/>
        <end position="76"/>
    </location>
</feature>
<name>A0A8R1YAJ6_PRIPA</name>
<gene>
    <name evidence="2" type="primary">WBGene00094276</name>
</gene>
<reference evidence="2" key="2">
    <citation type="submission" date="2022-06" db="UniProtKB">
        <authorList>
            <consortium name="EnsemblMetazoa"/>
        </authorList>
    </citation>
    <scope>IDENTIFICATION</scope>
    <source>
        <strain evidence="2">PS312</strain>
    </source>
</reference>
<organism evidence="2 3">
    <name type="scientific">Pristionchus pacificus</name>
    <name type="common">Parasitic nematode worm</name>
    <dbReference type="NCBI Taxonomy" id="54126"/>
    <lineage>
        <taxon>Eukaryota</taxon>
        <taxon>Metazoa</taxon>
        <taxon>Ecdysozoa</taxon>
        <taxon>Nematoda</taxon>
        <taxon>Chromadorea</taxon>
        <taxon>Rhabditida</taxon>
        <taxon>Rhabditina</taxon>
        <taxon>Diplogasteromorpha</taxon>
        <taxon>Diplogasteroidea</taxon>
        <taxon>Neodiplogasteridae</taxon>
        <taxon>Pristionchus</taxon>
    </lineage>
</organism>